<protein>
    <recommendedName>
        <fullName evidence="7">Glutathione peroxidase</fullName>
    </recommendedName>
</protein>
<accession>A0A6F8SPF3</accession>
<reference evidence="6" key="1">
    <citation type="journal article" date="2020" name="Microbiol. Resour. Announc.">
        <title>Complete Genome Sequence of Adlercreutzia sp. Strain 8CFCBH1, a Potent Producer of Equol, Isolated from Healthy Japanese Feces.</title>
        <authorList>
            <person name="Ogata Y."/>
            <person name="Sakamoto M."/>
            <person name="Ohkuma M."/>
            <person name="Hattori M."/>
            <person name="Suda W."/>
        </authorList>
    </citation>
    <scope>NUCLEOTIDE SEQUENCE [LARGE SCALE GENOMIC DNA]</scope>
    <source>
        <strain evidence="6">8CFCBH1</strain>
    </source>
</reference>
<evidence type="ECO:0000256" key="2">
    <source>
        <dbReference type="ARBA" id="ARBA00022559"/>
    </source>
</evidence>
<reference evidence="6" key="2">
    <citation type="submission" date="2020-03" db="EMBL/GenBank/DDBJ databases">
        <title>Complete Genome Sequence of Adlercreutzia sp. strain 8CFCBH1 Producing Equol, Isolated from Healthy Japanese Feces.</title>
        <authorList>
            <person name="Ogata Y."/>
            <person name="Sakamoto M."/>
            <person name="Ohkuma M."/>
            <person name="Hattori M."/>
            <person name="Suda W."/>
        </authorList>
    </citation>
    <scope>NUCLEOTIDE SEQUENCE [LARGE SCALE GENOMIC DNA]</scope>
    <source>
        <strain evidence="6">8CFCBH1</strain>
    </source>
</reference>
<keyword evidence="6" id="KW-1185">Reference proteome</keyword>
<evidence type="ECO:0000313" key="5">
    <source>
        <dbReference type="EMBL" id="BCA89430.1"/>
    </source>
</evidence>
<evidence type="ECO:0000256" key="4">
    <source>
        <dbReference type="SAM" id="MobiDB-lite"/>
    </source>
</evidence>
<evidence type="ECO:0008006" key="7">
    <source>
        <dbReference type="Google" id="ProtNLM"/>
    </source>
</evidence>
<sequence>MPLSKYKDKVLLIVNTATSHGFTPQYEGPEKTGAAWIFYPDKMEVTNKTTDYDALVKILQGRPRPNPARHHIPRRMAGLSRPRAGNPPKTKKDPSRKRGPCVQP</sequence>
<gene>
    <name evidence="5" type="ORF">ADCFC_19270</name>
</gene>
<dbReference type="PROSITE" id="PS51355">
    <property type="entry name" value="GLUTATHIONE_PEROXID_3"/>
    <property type="match status" value="1"/>
</dbReference>
<organism evidence="5 6">
    <name type="scientific">Adlercreutzia hattorii</name>
    <dbReference type="NCBI Taxonomy" id="2707299"/>
    <lineage>
        <taxon>Bacteria</taxon>
        <taxon>Bacillati</taxon>
        <taxon>Actinomycetota</taxon>
        <taxon>Coriobacteriia</taxon>
        <taxon>Eggerthellales</taxon>
        <taxon>Eggerthellaceae</taxon>
        <taxon>Adlercreutzia</taxon>
    </lineage>
</organism>
<keyword evidence="2" id="KW-0575">Peroxidase</keyword>
<evidence type="ECO:0000313" key="6">
    <source>
        <dbReference type="Proteomes" id="UP000501727"/>
    </source>
</evidence>
<dbReference type="Gene3D" id="3.40.30.10">
    <property type="entry name" value="Glutaredoxin"/>
    <property type="match status" value="1"/>
</dbReference>
<proteinExistence type="inferred from homology"/>
<feature type="region of interest" description="Disordered" evidence="4">
    <location>
        <begin position="62"/>
        <end position="104"/>
    </location>
</feature>
<evidence type="ECO:0000256" key="1">
    <source>
        <dbReference type="ARBA" id="ARBA00006926"/>
    </source>
</evidence>
<dbReference type="GO" id="GO:0004601">
    <property type="term" value="F:peroxidase activity"/>
    <property type="evidence" value="ECO:0007669"/>
    <property type="project" value="UniProtKB-KW"/>
</dbReference>
<evidence type="ECO:0000256" key="3">
    <source>
        <dbReference type="ARBA" id="ARBA00023002"/>
    </source>
</evidence>
<name>A0A6F8SPF3_9ACTN</name>
<feature type="compositionally biased region" description="Basic residues" evidence="4">
    <location>
        <begin position="94"/>
        <end position="104"/>
    </location>
</feature>
<comment type="similarity">
    <text evidence="1">Belongs to the glutathione peroxidase family.</text>
</comment>
<dbReference type="GO" id="GO:0006979">
    <property type="term" value="P:response to oxidative stress"/>
    <property type="evidence" value="ECO:0007669"/>
    <property type="project" value="InterPro"/>
</dbReference>
<dbReference type="KEGG" id="ahat:ADCFC_20490"/>
<dbReference type="InterPro" id="IPR000889">
    <property type="entry name" value="Glutathione_peroxidase"/>
</dbReference>
<keyword evidence="3" id="KW-0560">Oxidoreductase</keyword>
<dbReference type="EMBL" id="AP022829">
    <property type="protein sequence ID" value="BCA89430.1"/>
    <property type="molecule type" value="Genomic_DNA"/>
</dbReference>
<dbReference type="Proteomes" id="UP000501727">
    <property type="component" value="Chromosome"/>
</dbReference>
<dbReference type="AlphaFoldDB" id="A0A6F8SPF3"/>